<proteinExistence type="inferred from homology"/>
<sequence>MGNRIVVGVDGSPASADALRWAVEEAGQRGCSVDAVIVWQIDPGMVLGPVSGAEALAIDPETTREGYMRLLESMVAQFDVNKVFMEGEPGRVLVEASKDADLLVVGSRGRGLLREALTGSVSSYCVHHAECPVVVLREREPAHA</sequence>
<gene>
    <name evidence="3" type="ORF">CNX65_09670</name>
</gene>
<dbReference type="InterPro" id="IPR014729">
    <property type="entry name" value="Rossmann-like_a/b/a_fold"/>
</dbReference>
<dbReference type="SUPFAM" id="SSF52402">
    <property type="entry name" value="Adenine nucleotide alpha hydrolases-like"/>
    <property type="match status" value="1"/>
</dbReference>
<dbReference type="EMBL" id="CP023445">
    <property type="protein sequence ID" value="ATE53527.1"/>
    <property type="molecule type" value="Genomic_DNA"/>
</dbReference>
<name>A0A290Z3F2_9PSEU</name>
<reference evidence="3" key="1">
    <citation type="submission" date="2017-09" db="EMBL/GenBank/DDBJ databases">
        <title>Complete Genome Sequence of ansamitocin-producing Bacterium Actinosynnema pretiosum X47.</title>
        <authorList>
            <person name="Cao G."/>
            <person name="Zong G."/>
            <person name="Zhong C."/>
            <person name="Fu J."/>
        </authorList>
    </citation>
    <scope>NUCLEOTIDE SEQUENCE [LARGE SCALE GENOMIC DNA]</scope>
    <source>
        <strain evidence="3">X47</strain>
    </source>
</reference>
<dbReference type="InterPro" id="IPR006016">
    <property type="entry name" value="UspA"/>
</dbReference>
<dbReference type="Pfam" id="PF00582">
    <property type="entry name" value="Usp"/>
    <property type="match status" value="1"/>
</dbReference>
<dbReference type="InterPro" id="IPR006015">
    <property type="entry name" value="Universal_stress_UspA"/>
</dbReference>
<evidence type="ECO:0000313" key="4">
    <source>
        <dbReference type="Proteomes" id="UP000218505"/>
    </source>
</evidence>
<dbReference type="Proteomes" id="UP000218505">
    <property type="component" value="Chromosome"/>
</dbReference>
<comment type="similarity">
    <text evidence="1">Belongs to the universal stress protein A family.</text>
</comment>
<dbReference type="Gene3D" id="3.40.50.620">
    <property type="entry name" value="HUPs"/>
    <property type="match status" value="1"/>
</dbReference>
<keyword evidence="4" id="KW-1185">Reference proteome</keyword>
<dbReference type="KEGG" id="apre:CNX65_09670"/>
<evidence type="ECO:0000313" key="3">
    <source>
        <dbReference type="EMBL" id="ATE53527.1"/>
    </source>
</evidence>
<evidence type="ECO:0000259" key="2">
    <source>
        <dbReference type="Pfam" id="PF00582"/>
    </source>
</evidence>
<dbReference type="RefSeq" id="WP_096492467.1">
    <property type="nucleotide sequence ID" value="NZ_CP023445.1"/>
</dbReference>
<dbReference type="PRINTS" id="PR01438">
    <property type="entry name" value="UNVRSLSTRESS"/>
</dbReference>
<feature type="domain" description="UspA" evidence="2">
    <location>
        <begin position="3"/>
        <end position="137"/>
    </location>
</feature>
<dbReference type="PANTHER" id="PTHR31964:SF113">
    <property type="entry name" value="USPA DOMAIN-CONTAINING PROTEIN"/>
    <property type="match status" value="1"/>
</dbReference>
<dbReference type="PANTHER" id="PTHR31964">
    <property type="entry name" value="ADENINE NUCLEOTIDE ALPHA HYDROLASES-LIKE SUPERFAMILY PROTEIN"/>
    <property type="match status" value="1"/>
</dbReference>
<dbReference type="AlphaFoldDB" id="A0A290Z3F2"/>
<evidence type="ECO:0000256" key="1">
    <source>
        <dbReference type="ARBA" id="ARBA00008791"/>
    </source>
</evidence>
<dbReference type="CDD" id="cd23659">
    <property type="entry name" value="USP_At3g01520-like"/>
    <property type="match status" value="1"/>
</dbReference>
<organism evidence="3 4">
    <name type="scientific">Actinosynnema pretiosum</name>
    <dbReference type="NCBI Taxonomy" id="42197"/>
    <lineage>
        <taxon>Bacteria</taxon>
        <taxon>Bacillati</taxon>
        <taxon>Actinomycetota</taxon>
        <taxon>Actinomycetes</taxon>
        <taxon>Pseudonocardiales</taxon>
        <taxon>Pseudonocardiaceae</taxon>
        <taxon>Actinosynnema</taxon>
    </lineage>
</organism>
<protein>
    <submittedName>
        <fullName evidence="3">Universal stress protein UspA</fullName>
    </submittedName>
</protein>
<accession>A0A290Z3F2</accession>